<dbReference type="EMBL" id="LAZR01001398">
    <property type="protein sequence ID" value="KKN45301.1"/>
    <property type="molecule type" value="Genomic_DNA"/>
</dbReference>
<proteinExistence type="predicted"/>
<gene>
    <name evidence="1" type="ORF">LCGC14_0684540</name>
</gene>
<protein>
    <submittedName>
        <fullName evidence="1">Uncharacterized protein</fullName>
    </submittedName>
</protein>
<comment type="caution">
    <text evidence="1">The sequence shown here is derived from an EMBL/GenBank/DDBJ whole genome shotgun (WGS) entry which is preliminary data.</text>
</comment>
<accession>A0A0F9T8L9</accession>
<sequence length="93" mass="11517">MTNKERFERIEKKIINNSNTIQNMRNGCKALVKEWKVYEDEYKKYIAKKNRFRNSLWWLWCKVTFRSTKLTEKELNKRVAKKMAHVFYKGDHR</sequence>
<evidence type="ECO:0000313" key="1">
    <source>
        <dbReference type="EMBL" id="KKN45301.1"/>
    </source>
</evidence>
<dbReference type="AlphaFoldDB" id="A0A0F9T8L9"/>
<name>A0A0F9T8L9_9ZZZZ</name>
<reference evidence="1" key="1">
    <citation type="journal article" date="2015" name="Nature">
        <title>Complex archaea that bridge the gap between prokaryotes and eukaryotes.</title>
        <authorList>
            <person name="Spang A."/>
            <person name="Saw J.H."/>
            <person name="Jorgensen S.L."/>
            <person name="Zaremba-Niedzwiedzka K."/>
            <person name="Martijn J."/>
            <person name="Lind A.E."/>
            <person name="van Eijk R."/>
            <person name="Schleper C."/>
            <person name="Guy L."/>
            <person name="Ettema T.J."/>
        </authorList>
    </citation>
    <scope>NUCLEOTIDE SEQUENCE</scope>
</reference>
<organism evidence="1">
    <name type="scientific">marine sediment metagenome</name>
    <dbReference type="NCBI Taxonomy" id="412755"/>
    <lineage>
        <taxon>unclassified sequences</taxon>
        <taxon>metagenomes</taxon>
        <taxon>ecological metagenomes</taxon>
    </lineage>
</organism>